<evidence type="ECO:0000313" key="3">
    <source>
        <dbReference type="Proteomes" id="UP000271469"/>
    </source>
</evidence>
<evidence type="ECO:0000259" key="1">
    <source>
        <dbReference type="SMART" id="SM00858"/>
    </source>
</evidence>
<dbReference type="OrthoDB" id="4808509at2"/>
<feature type="domain" description="SAF" evidence="1">
    <location>
        <begin position="57"/>
        <end position="119"/>
    </location>
</feature>
<sequence>MQPFPRDRLAPRTVDRVRHVLRPGWARSVLVRRTASVMLVFVAVAVTVAGHRSEQSRAIVVAAHDLMPGRAVVATDLAIREIPGGLIPAGALRLTADGVGRTVAGRVRAGEVITDTRLLSARLPAQLTGRPDARLVPVRLSDETVTSLLREGDVVDVLTAGDEQPGSTSVLARGAVVALSSVSPDNGVLASGRSGARPVLLAMAESAAHRVAAAGLDASLAVVVH</sequence>
<dbReference type="CDD" id="cd11614">
    <property type="entry name" value="SAF_CpaB_FlgA_like"/>
    <property type="match status" value="1"/>
</dbReference>
<evidence type="ECO:0000313" key="2">
    <source>
        <dbReference type="EMBL" id="AZG45211.1"/>
    </source>
</evidence>
<dbReference type="Pfam" id="PF08666">
    <property type="entry name" value="SAF"/>
    <property type="match status" value="1"/>
</dbReference>
<reference evidence="2 3" key="1">
    <citation type="submission" date="2018-11" db="EMBL/GenBank/DDBJ databases">
        <title>Gordonia insulae sp. nov., isolated from an island soil.</title>
        <authorList>
            <person name="Kim Y.S."/>
            <person name="Kim S.B."/>
        </authorList>
    </citation>
    <scope>NUCLEOTIDE SEQUENCE [LARGE SCALE GENOMIC DNA]</scope>
    <source>
        <strain evidence="2 3">MMS17-SY073</strain>
    </source>
</reference>
<gene>
    <name evidence="2" type="ORF">D7316_01806</name>
</gene>
<keyword evidence="3" id="KW-1185">Reference proteome</keyword>
<proteinExistence type="predicted"/>
<dbReference type="Proteomes" id="UP000271469">
    <property type="component" value="Chromosome"/>
</dbReference>
<dbReference type="EMBL" id="CP033972">
    <property type="protein sequence ID" value="AZG45211.1"/>
    <property type="molecule type" value="Genomic_DNA"/>
</dbReference>
<dbReference type="SMART" id="SM00858">
    <property type="entry name" value="SAF"/>
    <property type="match status" value="1"/>
</dbReference>
<protein>
    <recommendedName>
        <fullName evidence="1">SAF domain-containing protein</fullName>
    </recommendedName>
</protein>
<dbReference type="KEGG" id="gom:D7316_01806"/>
<accession>A0A3G8JJE7</accession>
<dbReference type="InterPro" id="IPR013974">
    <property type="entry name" value="SAF"/>
</dbReference>
<dbReference type="AlphaFoldDB" id="A0A3G8JJE7"/>
<dbReference type="RefSeq" id="WP_124707961.1">
    <property type="nucleotide sequence ID" value="NZ_CP033972.1"/>
</dbReference>
<organism evidence="2 3">
    <name type="scientific">Gordonia insulae</name>
    <dbReference type="NCBI Taxonomy" id="2420509"/>
    <lineage>
        <taxon>Bacteria</taxon>
        <taxon>Bacillati</taxon>
        <taxon>Actinomycetota</taxon>
        <taxon>Actinomycetes</taxon>
        <taxon>Mycobacteriales</taxon>
        <taxon>Gordoniaceae</taxon>
        <taxon>Gordonia</taxon>
    </lineage>
</organism>
<name>A0A3G8JJE7_9ACTN</name>